<evidence type="ECO:0000313" key="9">
    <source>
        <dbReference type="EMBL" id="AZS38434.1"/>
    </source>
</evidence>
<sequence>MAGDDAGEGMLARAMRVLHCFSDDEPALTAAELARRTGLATSTLHRLLAQLTDFGLLARGPGRTYTIGSRLWELGELSPLSLRLRETALPHMSRLYEATGENVHLAVLDAPTPETASALFVGRVTGQDSIPTLSRMGGRQPLHTTGVGKALLSTRQDDWLARYFGVPLERETTHSITSESELRADLTRARSRGYATTREEMTLGNISVAAPLAHVDGLPPVAIGIVVHLERADERRLGPLVVQSAKDIAAALRTA</sequence>
<dbReference type="PANTHER" id="PTHR30136">
    <property type="entry name" value="HELIX-TURN-HELIX TRANSCRIPTIONAL REGULATOR, ICLR FAMILY"/>
    <property type="match status" value="1"/>
</dbReference>
<dbReference type="SUPFAM" id="SSF55781">
    <property type="entry name" value="GAF domain-like"/>
    <property type="match status" value="1"/>
</dbReference>
<evidence type="ECO:0000256" key="3">
    <source>
        <dbReference type="ARBA" id="ARBA00023125"/>
    </source>
</evidence>
<dbReference type="OrthoDB" id="4068713at2"/>
<keyword evidence="1" id="KW-0319">Glycerol metabolism</keyword>
<evidence type="ECO:0000256" key="5">
    <source>
        <dbReference type="ARBA" id="ARBA00058938"/>
    </source>
</evidence>
<evidence type="ECO:0000256" key="4">
    <source>
        <dbReference type="ARBA" id="ARBA00023163"/>
    </source>
</evidence>
<proteinExistence type="predicted"/>
<comment type="function">
    <text evidence="5">May be an activator protein for the gylABX operon.</text>
</comment>
<evidence type="ECO:0000259" key="8">
    <source>
        <dbReference type="PROSITE" id="PS51078"/>
    </source>
</evidence>
<dbReference type="InterPro" id="IPR005471">
    <property type="entry name" value="Tscrpt_reg_IclR_N"/>
</dbReference>
<dbReference type="InterPro" id="IPR029016">
    <property type="entry name" value="GAF-like_dom_sf"/>
</dbReference>
<dbReference type="FunFam" id="1.10.10.10:FF:000056">
    <property type="entry name" value="IclR family transcriptional regulator"/>
    <property type="match status" value="1"/>
</dbReference>
<protein>
    <recommendedName>
        <fullName evidence="6">Glycerol operon regulatory protein</fullName>
    </recommendedName>
</protein>
<evidence type="ECO:0000259" key="7">
    <source>
        <dbReference type="PROSITE" id="PS51077"/>
    </source>
</evidence>
<dbReference type="GO" id="GO:0003677">
    <property type="term" value="F:DNA binding"/>
    <property type="evidence" value="ECO:0007669"/>
    <property type="project" value="UniProtKB-KW"/>
</dbReference>
<dbReference type="GO" id="GO:0006071">
    <property type="term" value="P:glycerol metabolic process"/>
    <property type="evidence" value="ECO:0007669"/>
    <property type="project" value="UniProtKB-KW"/>
</dbReference>
<dbReference type="PROSITE" id="PS51078">
    <property type="entry name" value="ICLR_ED"/>
    <property type="match status" value="1"/>
</dbReference>
<dbReference type="InterPro" id="IPR036390">
    <property type="entry name" value="WH_DNA-bd_sf"/>
</dbReference>
<dbReference type="RefSeq" id="WP_127096863.1">
    <property type="nucleotide sequence ID" value="NZ_CP031423.1"/>
</dbReference>
<evidence type="ECO:0000256" key="6">
    <source>
        <dbReference type="ARBA" id="ARBA00070406"/>
    </source>
</evidence>
<dbReference type="GO" id="GO:0045892">
    <property type="term" value="P:negative regulation of DNA-templated transcription"/>
    <property type="evidence" value="ECO:0007669"/>
    <property type="project" value="TreeGrafter"/>
</dbReference>
<dbReference type="SMART" id="SM00346">
    <property type="entry name" value="HTH_ICLR"/>
    <property type="match status" value="1"/>
</dbReference>
<dbReference type="Gene3D" id="1.10.10.10">
    <property type="entry name" value="Winged helix-like DNA-binding domain superfamily/Winged helix DNA-binding domain"/>
    <property type="match status" value="1"/>
</dbReference>
<evidence type="ECO:0000256" key="1">
    <source>
        <dbReference type="ARBA" id="ARBA00022798"/>
    </source>
</evidence>
<keyword evidence="3" id="KW-0238">DNA-binding</keyword>
<dbReference type="Pfam" id="PF09339">
    <property type="entry name" value="HTH_IclR"/>
    <property type="match status" value="1"/>
</dbReference>
<dbReference type="SUPFAM" id="SSF46785">
    <property type="entry name" value="Winged helix' DNA-binding domain"/>
    <property type="match status" value="1"/>
</dbReference>
<evidence type="ECO:0000256" key="2">
    <source>
        <dbReference type="ARBA" id="ARBA00023015"/>
    </source>
</evidence>
<feature type="domain" description="HTH iclR-type" evidence="7">
    <location>
        <begin position="8"/>
        <end position="69"/>
    </location>
</feature>
<dbReference type="EMBL" id="CP031423">
    <property type="protein sequence ID" value="AZS38434.1"/>
    <property type="molecule type" value="Genomic_DNA"/>
</dbReference>
<dbReference type="InterPro" id="IPR014757">
    <property type="entry name" value="Tscrpt_reg_IclR_C"/>
</dbReference>
<dbReference type="KEGG" id="mlv:CVS47_03091"/>
<accession>A0A3S9WEG7</accession>
<keyword evidence="4" id="KW-0804">Transcription</keyword>
<keyword evidence="2" id="KW-0805">Transcription regulation</keyword>
<dbReference type="InterPro" id="IPR036388">
    <property type="entry name" value="WH-like_DNA-bd_sf"/>
</dbReference>
<dbReference type="AlphaFoldDB" id="A0A3S9WEG7"/>
<dbReference type="Gene3D" id="3.30.450.40">
    <property type="match status" value="1"/>
</dbReference>
<dbReference type="PANTHER" id="PTHR30136:SF24">
    <property type="entry name" value="HTH-TYPE TRANSCRIPTIONAL REPRESSOR ALLR"/>
    <property type="match status" value="1"/>
</dbReference>
<dbReference type="GO" id="GO:0003700">
    <property type="term" value="F:DNA-binding transcription factor activity"/>
    <property type="evidence" value="ECO:0007669"/>
    <property type="project" value="TreeGrafter"/>
</dbReference>
<gene>
    <name evidence="9" type="primary">kdgR_2</name>
    <name evidence="9" type="ORF">CVS47_03091</name>
</gene>
<name>A0A3S9WEG7_9MICO</name>
<feature type="domain" description="IclR-ED" evidence="8">
    <location>
        <begin position="70"/>
        <end position="255"/>
    </location>
</feature>
<organism evidence="9 10">
    <name type="scientific">Microbacterium lemovicicum</name>
    <dbReference type="NCBI Taxonomy" id="1072463"/>
    <lineage>
        <taxon>Bacteria</taxon>
        <taxon>Bacillati</taxon>
        <taxon>Actinomycetota</taxon>
        <taxon>Actinomycetes</taxon>
        <taxon>Micrococcales</taxon>
        <taxon>Microbacteriaceae</taxon>
        <taxon>Microbacterium</taxon>
    </lineage>
</organism>
<reference evidence="9 10" key="1">
    <citation type="submission" date="2018-08" db="EMBL/GenBank/DDBJ databases">
        <title>Microbacterium lemovicicum sp. nov., a bacterium isolated from a natural uranium-rich soil.</title>
        <authorList>
            <person name="ORTET P."/>
        </authorList>
    </citation>
    <scope>NUCLEOTIDE SEQUENCE [LARGE SCALE GENOMIC DNA]</scope>
    <source>
        <strain evidence="9 10">Viu22</strain>
    </source>
</reference>
<evidence type="ECO:0000313" key="10">
    <source>
        <dbReference type="Proteomes" id="UP000276888"/>
    </source>
</evidence>
<keyword evidence="10" id="KW-1185">Reference proteome</keyword>
<dbReference type="Pfam" id="PF01614">
    <property type="entry name" value="IclR_C"/>
    <property type="match status" value="1"/>
</dbReference>
<dbReference type="PROSITE" id="PS51077">
    <property type="entry name" value="HTH_ICLR"/>
    <property type="match status" value="1"/>
</dbReference>
<dbReference type="Proteomes" id="UP000276888">
    <property type="component" value="Chromosome"/>
</dbReference>
<dbReference type="InterPro" id="IPR050707">
    <property type="entry name" value="HTH_MetabolicPath_Reg"/>
</dbReference>